<comment type="caution">
    <text evidence="1">The sequence shown here is derived from an EMBL/GenBank/DDBJ whole genome shotgun (WGS) entry which is preliminary data.</text>
</comment>
<dbReference type="EMBL" id="CAJVPS010003761">
    <property type="protein sequence ID" value="CAG8594126.1"/>
    <property type="molecule type" value="Genomic_DNA"/>
</dbReference>
<name>A0A9N9GDB7_9GLOM</name>
<dbReference type="Proteomes" id="UP000789508">
    <property type="component" value="Unassembled WGS sequence"/>
</dbReference>
<accession>A0A9N9GDB7</accession>
<proteinExistence type="predicted"/>
<reference evidence="1" key="1">
    <citation type="submission" date="2021-06" db="EMBL/GenBank/DDBJ databases">
        <authorList>
            <person name="Kallberg Y."/>
            <person name="Tangrot J."/>
            <person name="Rosling A."/>
        </authorList>
    </citation>
    <scope>NUCLEOTIDE SEQUENCE</scope>
    <source>
        <strain evidence="1">FL130A</strain>
    </source>
</reference>
<evidence type="ECO:0000313" key="2">
    <source>
        <dbReference type="Proteomes" id="UP000789508"/>
    </source>
</evidence>
<gene>
    <name evidence="1" type="ORF">ALEPTO_LOCUS7837</name>
</gene>
<dbReference type="AlphaFoldDB" id="A0A9N9GDB7"/>
<evidence type="ECO:0000313" key="1">
    <source>
        <dbReference type="EMBL" id="CAG8594126.1"/>
    </source>
</evidence>
<keyword evidence="2" id="KW-1185">Reference proteome</keyword>
<organism evidence="1 2">
    <name type="scientific">Ambispora leptoticha</name>
    <dbReference type="NCBI Taxonomy" id="144679"/>
    <lineage>
        <taxon>Eukaryota</taxon>
        <taxon>Fungi</taxon>
        <taxon>Fungi incertae sedis</taxon>
        <taxon>Mucoromycota</taxon>
        <taxon>Glomeromycotina</taxon>
        <taxon>Glomeromycetes</taxon>
        <taxon>Archaeosporales</taxon>
        <taxon>Ambisporaceae</taxon>
        <taxon>Ambispora</taxon>
    </lineage>
</organism>
<sequence length="213" mass="25503">MAHYKHFLTVLFAFLFFFTYFITSEPSIHKLYEDEEVIQHFSAQHDPSFIKNEVPKIANLFHKIIDSIHGNKLSDKAQEADSRTSFDISVFPSCRKYKIIVERLKERDWGQTYKLTIDPFAKEEDVREYEIVAQSFAKIFENVFSGIKGDDNYNFKHRRMEYEFQVIPTNDKYKLVVKRVRDIKYGRVFRIKLVSMDVYVKTIMYFVVPEDKY</sequence>
<dbReference type="OrthoDB" id="10388363at2759"/>
<protein>
    <submittedName>
        <fullName evidence="1">10194_t:CDS:1</fullName>
    </submittedName>
</protein>